<evidence type="ECO:0000313" key="3">
    <source>
        <dbReference type="WBParaSite" id="HDID_0000670101-mRNA-1"/>
    </source>
</evidence>
<gene>
    <name evidence="1" type="ORF">HDID_LOCUS6699</name>
</gene>
<dbReference type="AlphaFoldDB" id="A0A0R3SP36"/>
<accession>A0A0R3SP36</accession>
<reference evidence="1 2" key="2">
    <citation type="submission" date="2018-11" db="EMBL/GenBank/DDBJ databases">
        <authorList>
            <consortium name="Pathogen Informatics"/>
        </authorList>
    </citation>
    <scope>NUCLEOTIDE SEQUENCE [LARGE SCALE GENOMIC DNA]</scope>
</reference>
<evidence type="ECO:0000313" key="1">
    <source>
        <dbReference type="EMBL" id="VDL59017.1"/>
    </source>
</evidence>
<name>A0A0R3SP36_HYMDI</name>
<proteinExistence type="predicted"/>
<reference evidence="3" key="1">
    <citation type="submission" date="2017-02" db="UniProtKB">
        <authorList>
            <consortium name="WormBaseParasite"/>
        </authorList>
    </citation>
    <scope>IDENTIFICATION</scope>
</reference>
<evidence type="ECO:0000313" key="2">
    <source>
        <dbReference type="Proteomes" id="UP000274504"/>
    </source>
</evidence>
<protein>
    <submittedName>
        <fullName evidence="3">ELYS beta-propeller domain-containing protein</fullName>
    </submittedName>
</protein>
<organism evidence="3">
    <name type="scientific">Hymenolepis diminuta</name>
    <name type="common">Rat tapeworm</name>
    <dbReference type="NCBI Taxonomy" id="6216"/>
    <lineage>
        <taxon>Eukaryota</taxon>
        <taxon>Metazoa</taxon>
        <taxon>Spiralia</taxon>
        <taxon>Lophotrochozoa</taxon>
        <taxon>Platyhelminthes</taxon>
        <taxon>Cestoda</taxon>
        <taxon>Eucestoda</taxon>
        <taxon>Cyclophyllidea</taxon>
        <taxon>Hymenolepididae</taxon>
        <taxon>Hymenolepis</taxon>
    </lineage>
</organism>
<dbReference type="Proteomes" id="UP000274504">
    <property type="component" value="Unassembled WGS sequence"/>
</dbReference>
<dbReference type="WBParaSite" id="HDID_0000670101-mRNA-1">
    <property type="protein sequence ID" value="HDID_0000670101-mRNA-1"/>
    <property type="gene ID" value="HDID_0000670101"/>
</dbReference>
<dbReference type="OrthoDB" id="20729at2759"/>
<dbReference type="STRING" id="6216.A0A0R3SP36"/>
<sequence>MLSFFRFSPKVGLFQLGFRERTEHIQPETEDTLYEYNDFYGATRRLSTILAPITTSFTHETPYWKAQGPLLTSIQSLGTNYTPNFGLRSNRLTAIVWRAAPHIIRIGLFDLDRWYHAQMPAGIRSDNSFFAVYDAFLDKPRAHPLTAYILPHTIFAFWSNVYRMELSAFKICGEVSAAQPLLRGYQDLRKPLPECQLRPSTHAFKALVPFITGNNNFYF</sequence>
<dbReference type="EMBL" id="UYSG01006918">
    <property type="protein sequence ID" value="VDL59017.1"/>
    <property type="molecule type" value="Genomic_DNA"/>
</dbReference>